<dbReference type="GO" id="GO:0005634">
    <property type="term" value="C:nucleus"/>
    <property type="evidence" value="ECO:0007669"/>
    <property type="project" value="UniProtKB-SubCell"/>
</dbReference>
<dbReference type="PANTHER" id="PTHR22812">
    <property type="entry name" value="CHROMOBOX PROTEIN"/>
    <property type="match status" value="1"/>
</dbReference>
<evidence type="ECO:0000313" key="4">
    <source>
        <dbReference type="EMBL" id="MBW0482718.1"/>
    </source>
</evidence>
<dbReference type="InterPro" id="IPR051219">
    <property type="entry name" value="Heterochromatin_chromo-domain"/>
</dbReference>
<sequence>MQHSSLPSHSKSIYPIFHISLLETVKTSKISNQHQDPPPLILFKEREEGEVSQTLDSKLKRGRLWYFVEWKGFSQDPERSTWEPNTNLNNCPELVNYFHSFNTENPGPNYSRA</sequence>
<keyword evidence="2" id="KW-0539">Nucleus</keyword>
<name>A0A9Q3CF69_9BASI</name>
<dbReference type="CDD" id="cd00024">
    <property type="entry name" value="CD_CSD"/>
    <property type="match status" value="1"/>
</dbReference>
<reference evidence="4" key="1">
    <citation type="submission" date="2021-03" db="EMBL/GenBank/DDBJ databases">
        <title>Draft genome sequence of rust myrtle Austropuccinia psidii MF-1, a brazilian biotype.</title>
        <authorList>
            <person name="Quecine M.C."/>
            <person name="Pachon D.M.R."/>
            <person name="Bonatelli M.L."/>
            <person name="Correr F.H."/>
            <person name="Franceschini L.M."/>
            <person name="Leite T.F."/>
            <person name="Margarido G.R.A."/>
            <person name="Almeida C.A."/>
            <person name="Ferrarezi J.A."/>
            <person name="Labate C.A."/>
        </authorList>
    </citation>
    <scope>NUCLEOTIDE SEQUENCE</scope>
    <source>
        <strain evidence="4">MF-1</strain>
    </source>
</reference>
<feature type="domain" description="Chromo" evidence="3">
    <location>
        <begin position="49"/>
        <end position="110"/>
    </location>
</feature>
<evidence type="ECO:0000256" key="2">
    <source>
        <dbReference type="ARBA" id="ARBA00023242"/>
    </source>
</evidence>
<dbReference type="SUPFAM" id="SSF54160">
    <property type="entry name" value="Chromo domain-like"/>
    <property type="match status" value="1"/>
</dbReference>
<dbReference type="OrthoDB" id="433924at2759"/>
<dbReference type="EMBL" id="AVOT02006902">
    <property type="protein sequence ID" value="MBW0482718.1"/>
    <property type="molecule type" value="Genomic_DNA"/>
</dbReference>
<dbReference type="Proteomes" id="UP000765509">
    <property type="component" value="Unassembled WGS sequence"/>
</dbReference>
<dbReference type="GO" id="GO:0006338">
    <property type="term" value="P:chromatin remodeling"/>
    <property type="evidence" value="ECO:0007669"/>
    <property type="project" value="UniProtKB-ARBA"/>
</dbReference>
<dbReference type="AlphaFoldDB" id="A0A9Q3CF69"/>
<dbReference type="PROSITE" id="PS50013">
    <property type="entry name" value="CHROMO_2"/>
    <property type="match status" value="1"/>
</dbReference>
<protein>
    <recommendedName>
        <fullName evidence="3">Chromo domain-containing protein</fullName>
    </recommendedName>
</protein>
<keyword evidence="5" id="KW-1185">Reference proteome</keyword>
<comment type="subcellular location">
    <subcellularLocation>
        <location evidence="1">Nucleus</location>
    </subcellularLocation>
</comment>
<dbReference type="Pfam" id="PF00385">
    <property type="entry name" value="Chromo"/>
    <property type="match status" value="1"/>
</dbReference>
<evidence type="ECO:0000256" key="1">
    <source>
        <dbReference type="ARBA" id="ARBA00004123"/>
    </source>
</evidence>
<dbReference type="InterPro" id="IPR016197">
    <property type="entry name" value="Chromo-like_dom_sf"/>
</dbReference>
<dbReference type="InterPro" id="IPR023780">
    <property type="entry name" value="Chromo_domain"/>
</dbReference>
<proteinExistence type="predicted"/>
<accession>A0A9Q3CF69</accession>
<comment type="caution">
    <text evidence="4">The sequence shown here is derived from an EMBL/GenBank/DDBJ whole genome shotgun (WGS) entry which is preliminary data.</text>
</comment>
<dbReference type="Gene3D" id="2.40.50.40">
    <property type="match status" value="1"/>
</dbReference>
<gene>
    <name evidence="4" type="ORF">O181_022433</name>
</gene>
<evidence type="ECO:0000313" key="5">
    <source>
        <dbReference type="Proteomes" id="UP000765509"/>
    </source>
</evidence>
<dbReference type="InterPro" id="IPR000953">
    <property type="entry name" value="Chromo/chromo_shadow_dom"/>
</dbReference>
<organism evidence="4 5">
    <name type="scientific">Austropuccinia psidii MF-1</name>
    <dbReference type="NCBI Taxonomy" id="1389203"/>
    <lineage>
        <taxon>Eukaryota</taxon>
        <taxon>Fungi</taxon>
        <taxon>Dikarya</taxon>
        <taxon>Basidiomycota</taxon>
        <taxon>Pucciniomycotina</taxon>
        <taxon>Pucciniomycetes</taxon>
        <taxon>Pucciniales</taxon>
        <taxon>Sphaerophragmiaceae</taxon>
        <taxon>Austropuccinia</taxon>
    </lineage>
</organism>
<evidence type="ECO:0000259" key="3">
    <source>
        <dbReference type="PROSITE" id="PS50013"/>
    </source>
</evidence>